<feature type="transmembrane region" description="Helical" evidence="1">
    <location>
        <begin position="6"/>
        <end position="24"/>
    </location>
</feature>
<keyword evidence="1" id="KW-1133">Transmembrane helix</keyword>
<dbReference type="AlphaFoldDB" id="A0A2P2P6M0"/>
<reference evidence="2" key="1">
    <citation type="submission" date="2018-02" db="EMBL/GenBank/DDBJ databases">
        <title>Rhizophora mucronata_Transcriptome.</title>
        <authorList>
            <person name="Meera S.P."/>
            <person name="Sreeshan A."/>
            <person name="Augustine A."/>
        </authorList>
    </citation>
    <scope>NUCLEOTIDE SEQUENCE</scope>
    <source>
        <tissue evidence="2">Leaf</tissue>
    </source>
</reference>
<name>A0A2P2P6M0_RHIMU</name>
<protein>
    <submittedName>
        <fullName evidence="2">Uncharacterized protein</fullName>
    </submittedName>
</protein>
<evidence type="ECO:0000313" key="2">
    <source>
        <dbReference type="EMBL" id="MBX50337.1"/>
    </source>
</evidence>
<keyword evidence="1" id="KW-0812">Transmembrane</keyword>
<evidence type="ECO:0000256" key="1">
    <source>
        <dbReference type="SAM" id="Phobius"/>
    </source>
</evidence>
<dbReference type="EMBL" id="GGEC01069853">
    <property type="protein sequence ID" value="MBX50337.1"/>
    <property type="molecule type" value="Transcribed_RNA"/>
</dbReference>
<accession>A0A2P2P6M0</accession>
<proteinExistence type="predicted"/>
<sequence>MVCAAYFSFIFVSFSCNLGLLDYLQMREDYT</sequence>
<keyword evidence="1" id="KW-0472">Membrane</keyword>
<organism evidence="2">
    <name type="scientific">Rhizophora mucronata</name>
    <name type="common">Asiatic mangrove</name>
    <dbReference type="NCBI Taxonomy" id="61149"/>
    <lineage>
        <taxon>Eukaryota</taxon>
        <taxon>Viridiplantae</taxon>
        <taxon>Streptophyta</taxon>
        <taxon>Embryophyta</taxon>
        <taxon>Tracheophyta</taxon>
        <taxon>Spermatophyta</taxon>
        <taxon>Magnoliopsida</taxon>
        <taxon>eudicotyledons</taxon>
        <taxon>Gunneridae</taxon>
        <taxon>Pentapetalae</taxon>
        <taxon>rosids</taxon>
        <taxon>fabids</taxon>
        <taxon>Malpighiales</taxon>
        <taxon>Rhizophoraceae</taxon>
        <taxon>Rhizophora</taxon>
    </lineage>
</organism>